<evidence type="ECO:0000256" key="1">
    <source>
        <dbReference type="ARBA" id="ARBA00023172"/>
    </source>
</evidence>
<dbReference type="SUPFAM" id="SSF56349">
    <property type="entry name" value="DNA breaking-rejoining enzymes"/>
    <property type="match status" value="1"/>
</dbReference>
<keyword evidence="1" id="KW-0233">DNA recombination</keyword>
<dbReference type="InterPro" id="IPR013762">
    <property type="entry name" value="Integrase-like_cat_sf"/>
</dbReference>
<reference evidence="3" key="1">
    <citation type="submission" date="2021-01" db="EMBL/GenBank/DDBJ databases">
        <title>Whole genome shotgun sequence of Planotetraspora thailandica NBRC 104271.</title>
        <authorList>
            <person name="Komaki H."/>
            <person name="Tamura T."/>
        </authorList>
    </citation>
    <scope>NUCLEOTIDE SEQUENCE</scope>
    <source>
        <strain evidence="3">NBRC 104271</strain>
    </source>
</reference>
<evidence type="ECO:0000256" key="2">
    <source>
        <dbReference type="SAM" id="MobiDB-lite"/>
    </source>
</evidence>
<dbReference type="GO" id="GO:0015074">
    <property type="term" value="P:DNA integration"/>
    <property type="evidence" value="ECO:0007669"/>
    <property type="project" value="InterPro"/>
</dbReference>
<dbReference type="GO" id="GO:0003677">
    <property type="term" value="F:DNA binding"/>
    <property type="evidence" value="ECO:0007669"/>
    <property type="project" value="InterPro"/>
</dbReference>
<feature type="region of interest" description="Disordered" evidence="2">
    <location>
        <begin position="57"/>
        <end position="99"/>
    </location>
</feature>
<dbReference type="GO" id="GO:0006310">
    <property type="term" value="P:DNA recombination"/>
    <property type="evidence" value="ECO:0007669"/>
    <property type="project" value="UniProtKB-KW"/>
</dbReference>
<dbReference type="EMBL" id="BOOR01000105">
    <property type="protein sequence ID" value="GII59868.1"/>
    <property type="molecule type" value="Genomic_DNA"/>
</dbReference>
<dbReference type="AlphaFoldDB" id="A0A8J3Y2S2"/>
<evidence type="ECO:0000313" key="4">
    <source>
        <dbReference type="Proteomes" id="UP000605992"/>
    </source>
</evidence>
<dbReference type="Proteomes" id="UP000605992">
    <property type="component" value="Unassembled WGS sequence"/>
</dbReference>
<keyword evidence="4" id="KW-1185">Reference proteome</keyword>
<gene>
    <name evidence="3" type="ORF">Pth03_82570</name>
</gene>
<protein>
    <submittedName>
        <fullName evidence="3">Uncharacterized protein</fullName>
    </submittedName>
</protein>
<name>A0A8J3Y2S2_9ACTN</name>
<organism evidence="3 4">
    <name type="scientific">Planotetraspora thailandica</name>
    <dbReference type="NCBI Taxonomy" id="487172"/>
    <lineage>
        <taxon>Bacteria</taxon>
        <taxon>Bacillati</taxon>
        <taxon>Actinomycetota</taxon>
        <taxon>Actinomycetes</taxon>
        <taxon>Streptosporangiales</taxon>
        <taxon>Streptosporangiaceae</taxon>
        <taxon>Planotetraspora</taxon>
    </lineage>
</organism>
<sequence>MAINNTVQAIAWRAGIDVANTVTAHGLRAGVPTDLGAQGYSAAEIKDMTGGHWSSTDMVEKYRKTGRRRAGKRSDESRSSGALSMLRVEQTIPPTNPEG</sequence>
<proteinExistence type="predicted"/>
<dbReference type="Gene3D" id="1.10.443.10">
    <property type="entry name" value="Intergrase catalytic core"/>
    <property type="match status" value="1"/>
</dbReference>
<evidence type="ECO:0000313" key="3">
    <source>
        <dbReference type="EMBL" id="GII59868.1"/>
    </source>
</evidence>
<dbReference type="InterPro" id="IPR011010">
    <property type="entry name" value="DNA_brk_join_enz"/>
</dbReference>
<comment type="caution">
    <text evidence="3">The sequence shown here is derived from an EMBL/GenBank/DDBJ whole genome shotgun (WGS) entry which is preliminary data.</text>
</comment>
<accession>A0A8J3Y2S2</accession>
<dbReference type="RefSeq" id="WP_203949907.1">
    <property type="nucleotide sequence ID" value="NZ_BOOR01000105.1"/>
</dbReference>